<evidence type="ECO:0000256" key="1">
    <source>
        <dbReference type="SAM" id="MobiDB-lite"/>
    </source>
</evidence>
<proteinExistence type="predicted"/>
<protein>
    <recommendedName>
        <fullName evidence="4">Recombinase domain-containing protein</fullName>
    </recommendedName>
</protein>
<name>A0ABT7PGE9_9BACT</name>
<dbReference type="EMBL" id="JASZZN010000005">
    <property type="protein sequence ID" value="MDM4015558.1"/>
    <property type="molecule type" value="Genomic_DNA"/>
</dbReference>
<reference evidence="2 3" key="1">
    <citation type="submission" date="2023-06" db="EMBL/GenBank/DDBJ databases">
        <title>Roseiconus lacunae JC819 isolated from Gulf of Mannar region, Tamil Nadu.</title>
        <authorList>
            <person name="Pk S."/>
            <person name="Ch S."/>
            <person name="Ch V.R."/>
        </authorList>
    </citation>
    <scope>NUCLEOTIDE SEQUENCE [LARGE SCALE GENOMIC DNA]</scope>
    <source>
        <strain evidence="2 3">JC819</strain>
    </source>
</reference>
<dbReference type="RefSeq" id="WP_289163058.1">
    <property type="nucleotide sequence ID" value="NZ_JASZZN010000005.1"/>
</dbReference>
<evidence type="ECO:0008006" key="4">
    <source>
        <dbReference type="Google" id="ProtNLM"/>
    </source>
</evidence>
<keyword evidence="3" id="KW-1185">Reference proteome</keyword>
<gene>
    <name evidence="2" type="ORF">QTN89_08975</name>
</gene>
<comment type="caution">
    <text evidence="2">The sequence shown here is derived from an EMBL/GenBank/DDBJ whole genome shotgun (WGS) entry which is preliminary data.</text>
</comment>
<feature type="region of interest" description="Disordered" evidence="1">
    <location>
        <begin position="64"/>
        <end position="84"/>
    </location>
</feature>
<sequence length="99" mass="10560">MPTAYIAIFCQAGKTTINHVVANWKYAGNTTALNDAERSRKKVSGLVKSFCLFCSWHATVIGEGSSVTDDPDHSSATAAMSRGAELGEAQRLRLKLGGD</sequence>
<dbReference type="Proteomes" id="UP001239462">
    <property type="component" value="Unassembled WGS sequence"/>
</dbReference>
<evidence type="ECO:0000313" key="2">
    <source>
        <dbReference type="EMBL" id="MDM4015558.1"/>
    </source>
</evidence>
<organism evidence="2 3">
    <name type="scientific">Roseiconus lacunae</name>
    <dbReference type="NCBI Taxonomy" id="2605694"/>
    <lineage>
        <taxon>Bacteria</taxon>
        <taxon>Pseudomonadati</taxon>
        <taxon>Planctomycetota</taxon>
        <taxon>Planctomycetia</taxon>
        <taxon>Pirellulales</taxon>
        <taxon>Pirellulaceae</taxon>
        <taxon>Roseiconus</taxon>
    </lineage>
</organism>
<accession>A0ABT7PGE9</accession>
<evidence type="ECO:0000313" key="3">
    <source>
        <dbReference type="Proteomes" id="UP001239462"/>
    </source>
</evidence>